<feature type="signal peptide" evidence="6">
    <location>
        <begin position="1"/>
        <end position="23"/>
    </location>
</feature>
<keyword evidence="4" id="KW-0646">Protease inhibitor</keyword>
<keyword evidence="3" id="KW-0964">Secreted</keyword>
<keyword evidence="5" id="KW-0722">Serine protease inhibitor</keyword>
<dbReference type="AlphaFoldDB" id="A0A7T0KBJ8"/>
<protein>
    <submittedName>
        <fullName evidence="8">Antistasin-like factor B</fullName>
    </submittedName>
</protein>
<keyword evidence="6" id="KW-0732">Signal</keyword>
<dbReference type="InterPro" id="IPR004094">
    <property type="entry name" value="Antistasin-like"/>
</dbReference>
<dbReference type="GO" id="GO:0004867">
    <property type="term" value="F:serine-type endopeptidase inhibitor activity"/>
    <property type="evidence" value="ECO:0007669"/>
    <property type="project" value="UniProtKB-KW"/>
</dbReference>
<dbReference type="GO" id="GO:0005576">
    <property type="term" value="C:extracellular region"/>
    <property type="evidence" value="ECO:0007669"/>
    <property type="project" value="UniProtKB-SubCell"/>
</dbReference>
<dbReference type="EMBL" id="MT000984">
    <property type="protein sequence ID" value="QPK77441.1"/>
    <property type="molecule type" value="Genomic_DNA"/>
</dbReference>
<feature type="chain" id="PRO_5030655233" evidence="6">
    <location>
        <begin position="24"/>
        <end position="162"/>
    </location>
</feature>
<evidence type="ECO:0000256" key="2">
    <source>
        <dbReference type="ARBA" id="ARBA00008768"/>
    </source>
</evidence>
<sequence>MKFFRGVLIVSLSLLVSFSVCESDEENYEDDGKCHDDFCPGGYKCSPVTNDCDCERIVRCFVMCPFWAKNEKGCEICQCAPRCKNETCPKGTYCSRVTNECDCEDHGCPSHYCPNGFETDLNECQVCICKGENNCKDCDGKATTQKPGFWKKFKNYFKGKKN</sequence>
<dbReference type="PROSITE" id="PS51252">
    <property type="entry name" value="ANTISTASIN"/>
    <property type="match status" value="1"/>
</dbReference>
<feature type="domain" description="Antistasin-like" evidence="7">
    <location>
        <begin position="103"/>
        <end position="129"/>
    </location>
</feature>
<dbReference type="SUPFAM" id="SSF57262">
    <property type="entry name" value="Leech antihemostatic proteins"/>
    <property type="match status" value="2"/>
</dbReference>
<evidence type="ECO:0000313" key="8">
    <source>
        <dbReference type="EMBL" id="QPK77441.1"/>
    </source>
</evidence>
<evidence type="ECO:0000256" key="4">
    <source>
        <dbReference type="ARBA" id="ARBA00022690"/>
    </source>
</evidence>
<dbReference type="InterPro" id="IPR011061">
    <property type="entry name" value="Hirudin/antistatin"/>
</dbReference>
<organism evidence="8">
    <name type="scientific">Hirudo verbana</name>
    <dbReference type="NCBI Taxonomy" id="311461"/>
    <lineage>
        <taxon>Eukaryota</taxon>
        <taxon>Metazoa</taxon>
        <taxon>Spiralia</taxon>
        <taxon>Lophotrochozoa</taxon>
        <taxon>Annelida</taxon>
        <taxon>Clitellata</taxon>
        <taxon>Hirudinea</taxon>
        <taxon>Hirudinida</taxon>
        <taxon>Hirudiniformes</taxon>
        <taxon>Hirudinidae</taxon>
        <taxon>Hirudo</taxon>
    </lineage>
</organism>
<accession>A0A7T0KBJ8</accession>
<evidence type="ECO:0000259" key="7">
    <source>
        <dbReference type="PROSITE" id="PS51252"/>
    </source>
</evidence>
<comment type="subcellular location">
    <subcellularLocation>
        <location evidence="1">Secreted</location>
    </subcellularLocation>
</comment>
<proteinExistence type="inferred from homology"/>
<evidence type="ECO:0000256" key="3">
    <source>
        <dbReference type="ARBA" id="ARBA00022525"/>
    </source>
</evidence>
<name>A0A7T0KBJ8_9ANNE</name>
<evidence type="ECO:0000256" key="6">
    <source>
        <dbReference type="SAM" id="SignalP"/>
    </source>
</evidence>
<evidence type="ECO:0000256" key="1">
    <source>
        <dbReference type="ARBA" id="ARBA00004613"/>
    </source>
</evidence>
<dbReference type="Gene3D" id="2.10.22.10">
    <property type="entry name" value="Antistasin, domain 1"/>
    <property type="match status" value="2"/>
</dbReference>
<evidence type="ECO:0000256" key="5">
    <source>
        <dbReference type="ARBA" id="ARBA00022900"/>
    </source>
</evidence>
<reference evidence="8" key="1">
    <citation type="submission" date="2020-01" db="EMBL/GenBank/DDBJ databases">
        <authorList>
            <person name="Gaasterland T."/>
            <person name="Baker M."/>
            <person name="Edsall L."/>
            <person name="Macagno E.R."/>
        </authorList>
    </citation>
    <scope>NUCLEOTIDE SEQUENCE</scope>
</reference>
<comment type="similarity">
    <text evidence="2">Belongs to the protease inhibitor I15 (antistasin) family.</text>
</comment>